<organism evidence="1 2">
    <name type="scientific">Trifolium medium</name>
    <dbReference type="NCBI Taxonomy" id="97028"/>
    <lineage>
        <taxon>Eukaryota</taxon>
        <taxon>Viridiplantae</taxon>
        <taxon>Streptophyta</taxon>
        <taxon>Embryophyta</taxon>
        <taxon>Tracheophyta</taxon>
        <taxon>Spermatophyta</taxon>
        <taxon>Magnoliopsida</taxon>
        <taxon>eudicotyledons</taxon>
        <taxon>Gunneridae</taxon>
        <taxon>Pentapetalae</taxon>
        <taxon>rosids</taxon>
        <taxon>fabids</taxon>
        <taxon>Fabales</taxon>
        <taxon>Fabaceae</taxon>
        <taxon>Papilionoideae</taxon>
        <taxon>50 kb inversion clade</taxon>
        <taxon>NPAAA clade</taxon>
        <taxon>Hologalegina</taxon>
        <taxon>IRL clade</taxon>
        <taxon>Trifolieae</taxon>
        <taxon>Trifolium</taxon>
    </lineage>
</organism>
<keyword evidence="2" id="KW-1185">Reference proteome</keyword>
<sequence>DQIEGLCQKPILAYKSHNLTTQVSVHKG</sequence>
<reference evidence="1 2" key="1">
    <citation type="journal article" date="2018" name="Front. Plant Sci.">
        <title>Red Clover (Trifolium pratense) and Zigzag Clover (T. medium) - A Picture of Genomic Similarities and Differences.</title>
        <authorList>
            <person name="Dluhosova J."/>
            <person name="Istvanek J."/>
            <person name="Nedelnik J."/>
            <person name="Repkova J."/>
        </authorList>
    </citation>
    <scope>NUCLEOTIDE SEQUENCE [LARGE SCALE GENOMIC DNA]</scope>
    <source>
        <strain evidence="2">cv. 10/8</strain>
        <tissue evidence="1">Leaf</tissue>
    </source>
</reference>
<name>A0A392W1G7_9FABA</name>
<dbReference type="Proteomes" id="UP000265520">
    <property type="component" value="Unassembled WGS sequence"/>
</dbReference>
<feature type="non-terminal residue" evidence="1">
    <location>
        <position position="1"/>
    </location>
</feature>
<comment type="caution">
    <text evidence="1">The sequence shown here is derived from an EMBL/GenBank/DDBJ whole genome shotgun (WGS) entry which is preliminary data.</text>
</comment>
<protein>
    <submittedName>
        <fullName evidence="1">Uncharacterized protein</fullName>
    </submittedName>
</protein>
<proteinExistence type="predicted"/>
<evidence type="ECO:0000313" key="2">
    <source>
        <dbReference type="Proteomes" id="UP000265520"/>
    </source>
</evidence>
<dbReference type="AlphaFoldDB" id="A0A392W1G7"/>
<dbReference type="EMBL" id="LXQA011318575">
    <property type="protein sequence ID" value="MCI93061.1"/>
    <property type="molecule type" value="Genomic_DNA"/>
</dbReference>
<accession>A0A392W1G7</accession>
<evidence type="ECO:0000313" key="1">
    <source>
        <dbReference type="EMBL" id="MCI93061.1"/>
    </source>
</evidence>